<evidence type="ECO:0000313" key="2">
    <source>
        <dbReference type="Proteomes" id="UP000475928"/>
    </source>
</evidence>
<protein>
    <submittedName>
        <fullName evidence="1">Uncharacterized protein</fullName>
    </submittedName>
</protein>
<dbReference type="RefSeq" id="WP_172356477.1">
    <property type="nucleotide sequence ID" value="NZ_BLLH01000005.1"/>
</dbReference>
<keyword evidence="2" id="KW-1185">Reference proteome</keyword>
<dbReference type="Proteomes" id="UP000475928">
    <property type="component" value="Unassembled WGS sequence"/>
</dbReference>
<accession>A0A6A0B7S0</accession>
<organism evidence="1 2">
    <name type="scientific">Pseudolactococcus insecticola</name>
    <dbReference type="NCBI Taxonomy" id="2709158"/>
    <lineage>
        <taxon>Bacteria</taxon>
        <taxon>Bacillati</taxon>
        <taxon>Bacillota</taxon>
        <taxon>Bacilli</taxon>
        <taxon>Lactobacillales</taxon>
        <taxon>Streptococcaceae</taxon>
        <taxon>Pseudolactococcus</taxon>
    </lineage>
</organism>
<reference evidence="1 2" key="1">
    <citation type="submission" date="2020-02" db="EMBL/GenBank/DDBJ databases">
        <title>Draft genome sequence of Lactococcus sp. Hs20B0-1.</title>
        <authorList>
            <person name="Noda S."/>
            <person name="Yuki M."/>
            <person name="Ohkuma M."/>
        </authorList>
    </citation>
    <scope>NUCLEOTIDE SEQUENCE [LARGE SCALE GENOMIC DNA]</scope>
    <source>
        <strain evidence="1 2">Hs20B0-1</strain>
    </source>
</reference>
<sequence length="85" mass="10098">MTATEEVLNVIDKGVELTHPHFSDWVLDIEKILFEKNDDLEKENAELNDYLQTEFVYFVDTYADKDDEQFRNEIKTKLDKIKSII</sequence>
<evidence type="ECO:0000313" key="1">
    <source>
        <dbReference type="EMBL" id="GFH40703.1"/>
    </source>
</evidence>
<comment type="caution">
    <text evidence="1">The sequence shown here is derived from an EMBL/GenBank/DDBJ whole genome shotgun (WGS) entry which is preliminary data.</text>
</comment>
<proteinExistence type="predicted"/>
<dbReference type="AlphaFoldDB" id="A0A6A0B7S0"/>
<name>A0A6A0B7S0_9LACT</name>
<dbReference type="EMBL" id="BLLH01000005">
    <property type="protein sequence ID" value="GFH40703.1"/>
    <property type="molecule type" value="Genomic_DNA"/>
</dbReference>
<gene>
    <name evidence="1" type="ORF">Hs20B_11010</name>
</gene>